<evidence type="ECO:0000313" key="2">
    <source>
        <dbReference type="Proteomes" id="UP001148662"/>
    </source>
</evidence>
<name>A0ACC1TBM4_9APHY</name>
<accession>A0ACC1TBM4</accession>
<organism evidence="1 2">
    <name type="scientific">Phlebia brevispora</name>
    <dbReference type="NCBI Taxonomy" id="194682"/>
    <lineage>
        <taxon>Eukaryota</taxon>
        <taxon>Fungi</taxon>
        <taxon>Dikarya</taxon>
        <taxon>Basidiomycota</taxon>
        <taxon>Agaricomycotina</taxon>
        <taxon>Agaricomycetes</taxon>
        <taxon>Polyporales</taxon>
        <taxon>Meruliaceae</taxon>
        <taxon>Phlebia</taxon>
    </lineage>
</organism>
<sequence>MPLIPQAANTYYGIGAQGGEARKTSPASSTRSNREDMTRSFGPSFSDTGPQASLRIPRYALPHEELSTLNNSYSATARSSPRSAFTPSTDALSGSTQVQSPISSIALDLPLCDATSPGSAQRLYSTSDFTALGRLGKGAHGDVLLVRDSAMRKHWALKVVEKDKLHLTSYPRIFEEQLVGKKLVNSPWALHLEGSFQDNEYFYFLSKYHPAGDLTKFVRRYGKLPTNIARWYAAELIVAMEELHLLNVMHRDIKPDNILLDDEGHLLLADFGVSRSFNESCRSRPWERYRRWAKTSGKDSRSQSRSPSPLPVDQDQCERTCTSCGTPGFMAPETYGDTGYSYEADIWSAGVVIHFLLMGRLPFGMIPAKQSFKELSTRTKVLQLEFGTDERVPGHARTLLRRMLEKDPSRRISVAEIKQHSFFTGLSWDAVRQKKATIEFPLVLSYLHQKENHMTLEDGVTIPSGTSYKQGESPYPWFDYTAPPPQEDVSPSPKMSRIAKPPQSPTTPQSGLHRKASLAQKFKGLWKRSPPGDHSPRLSTS</sequence>
<gene>
    <name evidence="1" type="ORF">NM688_g1339</name>
</gene>
<dbReference type="EMBL" id="JANHOG010000139">
    <property type="protein sequence ID" value="KAJ3557686.1"/>
    <property type="molecule type" value="Genomic_DNA"/>
</dbReference>
<evidence type="ECO:0000313" key="1">
    <source>
        <dbReference type="EMBL" id="KAJ3557686.1"/>
    </source>
</evidence>
<reference evidence="1" key="1">
    <citation type="submission" date="2022-07" db="EMBL/GenBank/DDBJ databases">
        <title>Genome Sequence of Phlebia brevispora.</title>
        <authorList>
            <person name="Buettner E."/>
        </authorList>
    </citation>
    <scope>NUCLEOTIDE SEQUENCE</scope>
    <source>
        <strain evidence="1">MPL23</strain>
    </source>
</reference>
<keyword evidence="2" id="KW-1185">Reference proteome</keyword>
<comment type="caution">
    <text evidence="1">The sequence shown here is derived from an EMBL/GenBank/DDBJ whole genome shotgun (WGS) entry which is preliminary data.</text>
</comment>
<protein>
    <submittedName>
        <fullName evidence="1">Uncharacterized protein</fullName>
    </submittedName>
</protein>
<proteinExistence type="predicted"/>
<dbReference type="Proteomes" id="UP001148662">
    <property type="component" value="Unassembled WGS sequence"/>
</dbReference>